<feature type="compositionally biased region" description="Pro residues" evidence="4">
    <location>
        <begin position="501"/>
        <end position="510"/>
    </location>
</feature>
<evidence type="ECO:0000313" key="7">
    <source>
        <dbReference type="Proteomes" id="UP001301653"/>
    </source>
</evidence>
<gene>
    <name evidence="6" type="ORF">VA603_07460</name>
</gene>
<evidence type="ECO:0000256" key="2">
    <source>
        <dbReference type="ARBA" id="ARBA00022971"/>
    </source>
</evidence>
<feature type="coiled-coil region" evidence="3">
    <location>
        <begin position="430"/>
        <end position="457"/>
    </location>
</feature>
<dbReference type="EMBL" id="JAYFUH010000085">
    <property type="protein sequence ID" value="MEA5667362.1"/>
    <property type="molecule type" value="Genomic_DNA"/>
</dbReference>
<protein>
    <submittedName>
        <fullName evidence="6">MobA/MobL family protein</fullName>
    </submittedName>
</protein>
<keyword evidence="3" id="KW-0175">Coiled coil</keyword>
<feature type="region of interest" description="Disordered" evidence="4">
    <location>
        <begin position="471"/>
        <end position="510"/>
    </location>
</feature>
<proteinExistence type="inferred from homology"/>
<accession>A0ABU5V2G6</accession>
<keyword evidence="7" id="KW-1185">Reference proteome</keyword>
<dbReference type="InterPro" id="IPR005053">
    <property type="entry name" value="MobA_MobL"/>
</dbReference>
<evidence type="ECO:0000313" key="6">
    <source>
        <dbReference type="EMBL" id="MEA5667362.1"/>
    </source>
</evidence>
<evidence type="ECO:0000256" key="1">
    <source>
        <dbReference type="ARBA" id="ARBA00010873"/>
    </source>
</evidence>
<evidence type="ECO:0000256" key="3">
    <source>
        <dbReference type="SAM" id="Coils"/>
    </source>
</evidence>
<dbReference type="Pfam" id="PF03389">
    <property type="entry name" value="MobA_MobL"/>
    <property type="match status" value="1"/>
</dbReference>
<sequence length="510" mass="55586">MAIFHAAIKVFSRGKGQSAVAAAAYRGGLLLSDVITGQQHDYRRRSGVVETFCLAPPDAPDWALVPGELWAVAEAAERRKDATVAHEFELSLPYELTDEQRAHLAFSIAEALVDRYQFAIQASIHSPGTPDGLNHHVHLLASTRRIGPDGFGEKTRELDGGVSGKVQVQWVREMVAETTNAHLEAAGLTVTIDHRSLAEQARAASDRGDELQAVALSREPTKHLGKAAAALARKGMGSRLVSENAAIEVGNAEHLDHLTIQAGREGRAVPMSASVGHAQGGRPSSMQGLAPGLEIRGVSGMRLSQVLGRQQESAEGQRPVSLAERVAQALRDLQDIARARADLSTQRVRAGLEWTQAELARAGETVPLRQWITTAVLQVRALRAAILGRALRLVSLGRAERLHHLAQHEWERFNTDYPMGTNGYSRPEWTQRRERRLSALEQRTKELEKARSRGSAEALVEVDADILRKAEELEAMPSPSPSQIVLERQEAPSALDFPAPAFKPKPPSLH</sequence>
<evidence type="ECO:0000256" key="4">
    <source>
        <dbReference type="SAM" id="MobiDB-lite"/>
    </source>
</evidence>
<comment type="caution">
    <text evidence="6">The sequence shown here is derived from an EMBL/GenBank/DDBJ whole genome shotgun (WGS) entry which is preliminary data.</text>
</comment>
<keyword evidence="2" id="KW-0184">Conjugation</keyword>
<organism evidence="6 7">
    <name type="scientific">Stenotrophomonas capsici</name>
    <dbReference type="NCBI Taxonomy" id="3110230"/>
    <lineage>
        <taxon>Bacteria</taxon>
        <taxon>Pseudomonadati</taxon>
        <taxon>Pseudomonadota</taxon>
        <taxon>Gammaproteobacteria</taxon>
        <taxon>Lysobacterales</taxon>
        <taxon>Lysobacteraceae</taxon>
        <taxon>Stenotrophomonas</taxon>
    </lineage>
</organism>
<dbReference type="Proteomes" id="UP001301653">
    <property type="component" value="Unassembled WGS sequence"/>
</dbReference>
<name>A0ABU5V2G6_9GAMM</name>
<feature type="domain" description="MobA/MobL protein" evidence="5">
    <location>
        <begin position="17"/>
        <end position="233"/>
    </location>
</feature>
<dbReference type="RefSeq" id="WP_323438407.1">
    <property type="nucleotide sequence ID" value="NZ_JAYFUH010000085.1"/>
</dbReference>
<evidence type="ECO:0000259" key="5">
    <source>
        <dbReference type="Pfam" id="PF03389"/>
    </source>
</evidence>
<reference evidence="6 7" key="1">
    <citation type="submission" date="2023-12" db="EMBL/GenBank/DDBJ databases">
        <title>Stenotrophomonas guangdongensis sp. nov., isolated from wilted pepper plants (Capsicum annuum).</title>
        <authorList>
            <person name="Qiu M."/>
            <person name="Li Y."/>
            <person name="Liu Q."/>
            <person name="Zhang X."/>
            <person name="Huang Y."/>
            <person name="Guo R."/>
            <person name="Hu M."/>
            <person name="Zhou J."/>
            <person name="Zhou X."/>
        </authorList>
    </citation>
    <scope>NUCLEOTIDE SEQUENCE [LARGE SCALE GENOMIC DNA]</scope>
    <source>
        <strain evidence="6 7">MH1</strain>
    </source>
</reference>
<dbReference type="Gene3D" id="3.30.930.30">
    <property type="match status" value="1"/>
</dbReference>
<comment type="similarity">
    <text evidence="1">Belongs to the MobA/MobL family.</text>
</comment>